<gene>
    <name evidence="1" type="ORF">GCM10011416_12450</name>
</gene>
<evidence type="ECO:0000313" key="2">
    <source>
        <dbReference type="Proteomes" id="UP000633278"/>
    </source>
</evidence>
<sequence>MTKVTSFIGEHTVELTIVPILKKILQKEFEFIVPIFPWMTREGGNISKLIHKNDEFKIIGLYPRRPKLSIKKNSNIFIKISPQIILGARSGQVQGIPIIGGLPLVKNFWELSKDPRCLWLTLDFENDEQLEYEIELENFSKLEKTLLNKILPVEKNIYQLINKKAKKHNINQALEAFKKIKMESMNLDFYSSFAYMGGYKPIYFLLK</sequence>
<reference evidence="1" key="1">
    <citation type="journal article" date="2014" name="Int. J. Syst. Evol. Microbiol.">
        <title>Complete genome sequence of Corynebacterium casei LMG S-19264T (=DSM 44701T), isolated from a smear-ripened cheese.</title>
        <authorList>
            <consortium name="US DOE Joint Genome Institute (JGI-PGF)"/>
            <person name="Walter F."/>
            <person name="Albersmeier A."/>
            <person name="Kalinowski J."/>
            <person name="Ruckert C."/>
        </authorList>
    </citation>
    <scope>NUCLEOTIDE SEQUENCE</scope>
    <source>
        <strain evidence="1">CGMCC 1.15763</strain>
    </source>
</reference>
<protein>
    <submittedName>
        <fullName evidence="1">Uncharacterized protein</fullName>
    </submittedName>
</protein>
<organism evidence="1 2">
    <name type="scientific">Polaribacter pacificus</name>
    <dbReference type="NCBI Taxonomy" id="1775173"/>
    <lineage>
        <taxon>Bacteria</taxon>
        <taxon>Pseudomonadati</taxon>
        <taxon>Bacteroidota</taxon>
        <taxon>Flavobacteriia</taxon>
        <taxon>Flavobacteriales</taxon>
        <taxon>Flavobacteriaceae</taxon>
    </lineage>
</organism>
<name>A0A917HXP9_9FLAO</name>
<accession>A0A917HXP9</accession>
<evidence type="ECO:0000313" key="1">
    <source>
        <dbReference type="EMBL" id="GGG96211.1"/>
    </source>
</evidence>
<comment type="caution">
    <text evidence="1">The sequence shown here is derived from an EMBL/GenBank/DDBJ whole genome shotgun (WGS) entry which is preliminary data.</text>
</comment>
<dbReference type="EMBL" id="BMJW01000001">
    <property type="protein sequence ID" value="GGG96211.1"/>
    <property type="molecule type" value="Genomic_DNA"/>
</dbReference>
<dbReference type="AlphaFoldDB" id="A0A917HXP9"/>
<keyword evidence="2" id="KW-1185">Reference proteome</keyword>
<dbReference type="Proteomes" id="UP000633278">
    <property type="component" value="Unassembled WGS sequence"/>
</dbReference>
<proteinExistence type="predicted"/>
<reference evidence="1" key="2">
    <citation type="submission" date="2020-09" db="EMBL/GenBank/DDBJ databases">
        <authorList>
            <person name="Sun Q."/>
            <person name="Zhou Y."/>
        </authorList>
    </citation>
    <scope>NUCLEOTIDE SEQUENCE</scope>
    <source>
        <strain evidence="1">CGMCC 1.15763</strain>
    </source>
</reference>
<dbReference type="RefSeq" id="WP_188598399.1">
    <property type="nucleotide sequence ID" value="NZ_BMJW01000001.1"/>
</dbReference>